<dbReference type="PANTHER" id="PTHR38136:SF2">
    <property type="entry name" value="DNA REPAIR PROTEIN"/>
    <property type="match status" value="1"/>
</dbReference>
<dbReference type="EMBL" id="KF900374">
    <property type="protein sequence ID" value="AIE92729.1"/>
    <property type="molecule type" value="Genomic_DNA"/>
</dbReference>
<evidence type="ECO:0000259" key="3">
    <source>
        <dbReference type="Pfam" id="PF04895"/>
    </source>
</evidence>
<keyword evidence="1" id="KW-0234">DNA repair</keyword>
<comment type="similarity">
    <text evidence="1">Belongs to the Nre family.</text>
</comment>
<dbReference type="Pfam" id="PF04894">
    <property type="entry name" value="Nre_N"/>
    <property type="match status" value="1"/>
</dbReference>
<organism evidence="4">
    <name type="scientific">uncultured marine group II/III euryarchaeote AD1000_26_F08</name>
    <dbReference type="NCBI Taxonomy" id="1457745"/>
    <lineage>
        <taxon>Archaea</taxon>
        <taxon>Methanobacteriati</taxon>
        <taxon>Methanobacteriota</taxon>
        <taxon>environmental samples</taxon>
    </lineage>
</organism>
<dbReference type="AlphaFoldDB" id="A0A075FMU4"/>
<evidence type="ECO:0000259" key="2">
    <source>
        <dbReference type="Pfam" id="PF04894"/>
    </source>
</evidence>
<dbReference type="InterPro" id="IPR033167">
    <property type="entry name" value="Nre"/>
</dbReference>
<feature type="domain" description="Archaeal Nre C-terminal" evidence="3">
    <location>
        <begin position="287"/>
        <end position="394"/>
    </location>
</feature>
<dbReference type="InterPro" id="IPR006979">
    <property type="entry name" value="Nre_C"/>
</dbReference>
<name>A0A075FMU4_9EURY</name>
<dbReference type="PANTHER" id="PTHR38136">
    <property type="entry name" value="DNA REPAIR PROTEIN"/>
    <property type="match status" value="1"/>
</dbReference>
<reference evidence="4" key="1">
    <citation type="journal article" date="2014" name="Genome Biol. Evol.">
        <title>Pangenome evidence for extensive interdomain horizontal transfer affecting lineage core and shell genes in uncultured planktonic thaumarchaeota and euryarchaeota.</title>
        <authorList>
            <person name="Deschamps P."/>
            <person name="Zivanovic Y."/>
            <person name="Moreira D."/>
            <person name="Rodriguez-Valera F."/>
            <person name="Lopez-Garcia P."/>
        </authorList>
    </citation>
    <scope>NUCLEOTIDE SEQUENCE</scope>
</reference>
<feature type="domain" description="Archaeal Nre N-terminal" evidence="2">
    <location>
        <begin position="1"/>
        <end position="277"/>
    </location>
</feature>
<comment type="function">
    <text evidence="1">Involved in DNA damage repair.</text>
</comment>
<dbReference type="InterPro" id="IPR006978">
    <property type="entry name" value="Nre_N"/>
</dbReference>
<protein>
    <recommendedName>
        <fullName evidence="1">DNA repair protein</fullName>
    </recommendedName>
</protein>
<evidence type="ECO:0000256" key="1">
    <source>
        <dbReference type="HAMAP-Rule" id="MF_02096"/>
    </source>
</evidence>
<dbReference type="HAMAP" id="MF_02096">
    <property type="entry name" value="Nre"/>
    <property type="match status" value="1"/>
</dbReference>
<accession>A0A075FMU4</accession>
<comment type="caution">
    <text evidence="1">Lacks conserved residue(s) required for the propagation of feature annotation.</text>
</comment>
<sequence length="395" mass="43526">MCGISPCPLLADIRSRLPEVQSSCLSELVGPSPPSLFVGRHGYPDVRTGPSATWVPDDSGTEPLTSGDPADLFGRPLEEVAARHANLVTGGSVMPVNSTASTNAMLETTQEIAMAERSVDVELDFAKPIMVGRSPTFDSMSTPLGPSGEVLRAEVVGHASIPRKVDSVANEDDLLAAEAIGELTEASIGEAQITRLLSAGLLGREGRRRLVPTRWGITATDDMLGKRLWDRVRDYPSLDKVLVYEANYLDNVFHIILTPGLWAFHMLEAWTRGSVWTGTGKVLGDWEEIKPRTEYAHQITGAYYSARLGVLEHMNSMRRSGACLIWRDIGPGYWAPVGVWMIRETVREAMRRPPRQFDSLKQAIDYVAPRVSAPDDLRNSWFAKRGHQTRLDSFC</sequence>
<keyword evidence="1" id="KW-0227">DNA damage</keyword>
<dbReference type="GO" id="GO:0006281">
    <property type="term" value="P:DNA repair"/>
    <property type="evidence" value="ECO:0007669"/>
    <property type="project" value="UniProtKB-UniRule"/>
</dbReference>
<evidence type="ECO:0000313" key="4">
    <source>
        <dbReference type="EMBL" id="AIE92729.1"/>
    </source>
</evidence>
<dbReference type="Pfam" id="PF04895">
    <property type="entry name" value="Nre_C"/>
    <property type="match status" value="1"/>
</dbReference>
<proteinExistence type="inferred from homology"/>